<dbReference type="AlphaFoldDB" id="A0A8C2UB46"/>
<feature type="coiled-coil region" evidence="1">
    <location>
        <begin position="634"/>
        <end position="799"/>
    </location>
</feature>
<dbReference type="GO" id="GO:0000922">
    <property type="term" value="C:spindle pole"/>
    <property type="evidence" value="ECO:0007669"/>
    <property type="project" value="Ensembl"/>
</dbReference>
<reference evidence="3" key="2">
    <citation type="submission" date="2025-08" db="UniProtKB">
        <authorList>
            <consortium name="Ensembl"/>
        </authorList>
    </citation>
    <scope>IDENTIFICATION</scope>
</reference>
<organism evidence="3 4">
    <name type="scientific">Coturnix japonica</name>
    <name type="common">Japanese quail</name>
    <name type="synonym">Coturnix coturnix japonica</name>
    <dbReference type="NCBI Taxonomy" id="93934"/>
    <lineage>
        <taxon>Eukaryota</taxon>
        <taxon>Metazoa</taxon>
        <taxon>Chordata</taxon>
        <taxon>Craniata</taxon>
        <taxon>Vertebrata</taxon>
        <taxon>Euteleostomi</taxon>
        <taxon>Archelosauria</taxon>
        <taxon>Archosauria</taxon>
        <taxon>Dinosauria</taxon>
        <taxon>Saurischia</taxon>
        <taxon>Theropoda</taxon>
        <taxon>Coelurosauria</taxon>
        <taxon>Aves</taxon>
        <taxon>Neognathae</taxon>
        <taxon>Galloanserae</taxon>
        <taxon>Galliformes</taxon>
        <taxon>Phasianidae</taxon>
        <taxon>Perdicinae</taxon>
        <taxon>Coturnix</taxon>
    </lineage>
</organism>
<evidence type="ECO:0000256" key="1">
    <source>
        <dbReference type="SAM" id="Coils"/>
    </source>
</evidence>
<proteinExistence type="predicted"/>
<dbReference type="GO" id="GO:0008104">
    <property type="term" value="P:intracellular protein localization"/>
    <property type="evidence" value="ECO:0007669"/>
    <property type="project" value="Ensembl"/>
</dbReference>
<dbReference type="Ensembl" id="ENSCJPT00005033463.1">
    <property type="protein sequence ID" value="ENSCJPP00005024571.1"/>
    <property type="gene ID" value="ENSCJPG00005019353.1"/>
</dbReference>
<feature type="region of interest" description="Disordered" evidence="2">
    <location>
        <begin position="90"/>
        <end position="112"/>
    </location>
</feature>
<reference evidence="3" key="3">
    <citation type="submission" date="2025-09" db="UniProtKB">
        <authorList>
            <consortium name="Ensembl"/>
        </authorList>
    </citation>
    <scope>IDENTIFICATION</scope>
</reference>
<reference evidence="3" key="1">
    <citation type="submission" date="2015-11" db="EMBL/GenBank/DDBJ databases">
        <authorList>
            <consortium name="International Coturnix japonica Genome Analysis Consortium"/>
            <person name="Warren W."/>
            <person name="Burt D.W."/>
            <person name="Antin P.B."/>
            <person name="Lanford R."/>
            <person name="Gros J."/>
            <person name="Wilson R.K."/>
        </authorList>
    </citation>
    <scope>NUCLEOTIDE SEQUENCE [LARGE SCALE GENOMIC DNA]</scope>
</reference>
<dbReference type="GO" id="GO:0005813">
    <property type="term" value="C:centrosome"/>
    <property type="evidence" value="ECO:0007669"/>
    <property type="project" value="Ensembl"/>
</dbReference>
<evidence type="ECO:0000313" key="3">
    <source>
        <dbReference type="Ensembl" id="ENSCJPP00005024571.1"/>
    </source>
</evidence>
<gene>
    <name evidence="3" type="primary">CEP128</name>
</gene>
<dbReference type="PANTHER" id="PTHR46657:SF1">
    <property type="entry name" value="CENTROSOMAL PROTEIN OF 128 KDA"/>
    <property type="match status" value="1"/>
</dbReference>
<keyword evidence="1" id="KW-0175">Coiled coil</keyword>
<dbReference type="CTD" id="145508"/>
<dbReference type="GO" id="GO:0010468">
    <property type="term" value="P:regulation of gene expression"/>
    <property type="evidence" value="ECO:0007669"/>
    <property type="project" value="Ensembl"/>
</dbReference>
<sequence length="1135" mass="133457">MADSSSDSDNFFRARIGRWPPPRTSHNRARNYGAEEVTEKIHTLASTLQDTNRNLKHVDHLLGQYREYNKEQTEAIATLKETLEQSIGQLKSQRLSGNSGRRSASLSSLYPSDLDGETVPGIHRFVPTSPLRDYGDSQGNRHRRSRSASVRFVNEADNLNQLHSFHQSLRDLSSEQVRLGDDISRELSRRNRADAEMRETLAELSEKLTESRRQETVSARVERRLQEIEQEMRAERQLVERRQDQLGQMSVQLQEALKKQNAKATETEELVKNKLLKYESEKTQLEQELEQSRKKLNQSESNREALLHQVDDLRSQLLRAEEDRADLQRQISRLVMHHQSSQDVCEDERRIRTVAERYEREKQELEKHILELKAKLTHNTAMSEVEELKRRIEHKDKEKAQLVLHIEALTSDLENREKQQKKMLDQLKEIESCYKASEDGRRQTERQSAELAHQVEESTKEAERYLTEFKHSEALRLETEKRREDLKVRAQETIRQWKLKCKKLDREVEKQNETIGELMDKNNQVLKEKDDLRNQLLSAIHQIENLQKELDDVLAKRAQQEEQLHCKEVKLNEMKSQQLSLEEEIKEVQGTVNKLENELKMQSFLQNQTQAEKEHLEQELATSKSIHEKDQERLLEMQANVKNLSAVRVELTNRIAEEEKIKKELHKSLSELQKHQESKHEEMTSANRQLKMEREAHQQELVDLRLELHNAKIKHDRNIQELTKLLKQEKDDAGAQIRMLKMELAEEKSIVKTQSQQLEKIKIECDKLTEELTQREEENTKLRQKFELVKQELEKKDKQISDEEDHLRRMDKARLQFKVQLHHLEMEKESILTMIGTEIDAACEIFSRDSVEKFKAISLTPTVLNDPHRWLAETKTKLQWLCEEVKERESKEKKLRHYLLQSQQHLKHFTQLKESEHQSLFKQIKKQEQLLEEVHREKRELLEKLLRREEEMGALQERIMSLEMSTQVALDYLESVPEKLSLLEDLKDNGVRKTSLDSFSSSKLFQLNDVDPIHIDKSVNKESHCRREMIEERYTKYKEIVTSLQQQLKDSKQRVQKFKDVCSNHVEMDAEIPDIKVAAASSSWRTQNNFLSSSLLSDSSSHTQRIVPFDTSATKEDSINVAINKMKMQAGRGKQ</sequence>
<feature type="region of interest" description="Disordered" evidence="2">
    <location>
        <begin position="1"/>
        <end position="28"/>
    </location>
</feature>
<dbReference type="Gene3D" id="1.10.287.1490">
    <property type="match status" value="1"/>
</dbReference>
<feature type="compositionally biased region" description="Polar residues" evidence="2">
    <location>
        <begin position="90"/>
        <end position="110"/>
    </location>
</feature>
<dbReference type="GeneTree" id="ENSGT00390000007020"/>
<dbReference type="GeneID" id="107315156"/>
<dbReference type="Proteomes" id="UP000694412">
    <property type="component" value="Chromosome 5"/>
</dbReference>
<feature type="region of interest" description="Disordered" evidence="2">
    <location>
        <begin position="127"/>
        <end position="148"/>
    </location>
</feature>
<feature type="coiled-coil region" evidence="1">
    <location>
        <begin position="194"/>
        <end position="598"/>
    </location>
</feature>
<dbReference type="RefSeq" id="XP_015720699.1">
    <property type="nucleotide sequence ID" value="XM_015865213.2"/>
</dbReference>
<evidence type="ECO:0000313" key="4">
    <source>
        <dbReference type="Proteomes" id="UP000694412"/>
    </source>
</evidence>
<dbReference type="GO" id="GO:0005794">
    <property type="term" value="C:Golgi apparatus"/>
    <property type="evidence" value="ECO:0007669"/>
    <property type="project" value="Ensembl"/>
</dbReference>
<dbReference type="GO" id="GO:0120103">
    <property type="term" value="C:centriolar subdistal appendage"/>
    <property type="evidence" value="ECO:0007669"/>
    <property type="project" value="Ensembl"/>
</dbReference>
<protein>
    <submittedName>
        <fullName evidence="3">Centrosomal protein 128</fullName>
    </submittedName>
</protein>
<dbReference type="PANTHER" id="PTHR46657">
    <property type="entry name" value="CENTROSOMAL PROTEIN OF 128 KDA"/>
    <property type="match status" value="1"/>
</dbReference>
<keyword evidence="4" id="KW-1185">Reference proteome</keyword>
<feature type="coiled-coil region" evidence="1">
    <location>
        <begin position="917"/>
        <end position="958"/>
    </location>
</feature>
<dbReference type="GO" id="GO:0031965">
    <property type="term" value="C:nuclear membrane"/>
    <property type="evidence" value="ECO:0007669"/>
    <property type="project" value="Ensembl"/>
</dbReference>
<dbReference type="GO" id="GO:0005814">
    <property type="term" value="C:centriole"/>
    <property type="evidence" value="ECO:0007669"/>
    <property type="project" value="Ensembl"/>
</dbReference>
<evidence type="ECO:0000256" key="2">
    <source>
        <dbReference type="SAM" id="MobiDB-lite"/>
    </source>
</evidence>
<dbReference type="GO" id="GO:0120316">
    <property type="term" value="P:sperm flagellum assembly"/>
    <property type="evidence" value="ECO:0007669"/>
    <property type="project" value="Ensembl"/>
</dbReference>
<accession>A0A8C2UB46</accession>
<dbReference type="KEGG" id="cjo:107315156"/>
<name>A0A8C2UB46_COTJA</name>
<dbReference type="InterPro" id="IPR026652">
    <property type="entry name" value="CEP128"/>
</dbReference>
<dbReference type="SUPFAM" id="SSF90257">
    <property type="entry name" value="Myosin rod fragments"/>
    <property type="match status" value="1"/>
</dbReference>
<dbReference type="OrthoDB" id="10046318at2759"/>
<feature type="coiled-coil region" evidence="1">
    <location>
        <begin position="1027"/>
        <end position="1061"/>
    </location>
</feature>